<sequence length="41" mass="4821">MPMLLPGLEEDARGERGTLKRRRDQLFEQMEQLTRAAQKYG</sequence>
<feature type="region of interest" description="Disordered" evidence="1">
    <location>
        <begin position="1"/>
        <end position="21"/>
    </location>
</feature>
<comment type="caution">
    <text evidence="2">The sequence shown here is derived from an EMBL/GenBank/DDBJ whole genome shotgun (WGS) entry which is preliminary data.</text>
</comment>
<name>A0ABN1NWI9_9ACTN</name>
<evidence type="ECO:0000313" key="3">
    <source>
        <dbReference type="Proteomes" id="UP001501578"/>
    </source>
</evidence>
<gene>
    <name evidence="2" type="ORF">GCM10009560_15080</name>
</gene>
<organism evidence="2 3">
    <name type="scientific">Nonomuraea longicatena</name>
    <dbReference type="NCBI Taxonomy" id="83682"/>
    <lineage>
        <taxon>Bacteria</taxon>
        <taxon>Bacillati</taxon>
        <taxon>Actinomycetota</taxon>
        <taxon>Actinomycetes</taxon>
        <taxon>Streptosporangiales</taxon>
        <taxon>Streptosporangiaceae</taxon>
        <taxon>Nonomuraea</taxon>
    </lineage>
</organism>
<dbReference type="Proteomes" id="UP001501578">
    <property type="component" value="Unassembled WGS sequence"/>
</dbReference>
<proteinExistence type="predicted"/>
<accession>A0ABN1NWI9</accession>
<reference evidence="2 3" key="1">
    <citation type="journal article" date="2019" name="Int. J. Syst. Evol. Microbiol.">
        <title>The Global Catalogue of Microorganisms (GCM) 10K type strain sequencing project: providing services to taxonomists for standard genome sequencing and annotation.</title>
        <authorList>
            <consortium name="The Broad Institute Genomics Platform"/>
            <consortium name="The Broad Institute Genome Sequencing Center for Infectious Disease"/>
            <person name="Wu L."/>
            <person name="Ma J."/>
        </authorList>
    </citation>
    <scope>NUCLEOTIDE SEQUENCE [LARGE SCALE GENOMIC DNA]</scope>
    <source>
        <strain evidence="2 3">JCM 11136</strain>
    </source>
</reference>
<evidence type="ECO:0000256" key="1">
    <source>
        <dbReference type="SAM" id="MobiDB-lite"/>
    </source>
</evidence>
<dbReference type="EMBL" id="BAAAHQ010000006">
    <property type="protein sequence ID" value="GAA0918292.1"/>
    <property type="molecule type" value="Genomic_DNA"/>
</dbReference>
<keyword evidence="3" id="KW-1185">Reference proteome</keyword>
<evidence type="ECO:0000313" key="2">
    <source>
        <dbReference type="EMBL" id="GAA0918292.1"/>
    </source>
</evidence>
<protein>
    <submittedName>
        <fullName evidence="2">Uncharacterized protein</fullName>
    </submittedName>
</protein>